<gene>
    <name evidence="2" type="ORF">DSM106972_077790</name>
</gene>
<name>A0A3S1C9E6_9CYAN</name>
<dbReference type="Proteomes" id="UP000271624">
    <property type="component" value="Unassembled WGS sequence"/>
</dbReference>
<dbReference type="SUPFAM" id="SSF55729">
    <property type="entry name" value="Acyl-CoA N-acyltransferases (Nat)"/>
    <property type="match status" value="1"/>
</dbReference>
<evidence type="ECO:0000313" key="2">
    <source>
        <dbReference type="EMBL" id="RUS99337.1"/>
    </source>
</evidence>
<accession>A0A3S1C9E6</accession>
<evidence type="ECO:0000259" key="1">
    <source>
        <dbReference type="PROSITE" id="PS51186"/>
    </source>
</evidence>
<dbReference type="OrthoDB" id="9795206at2"/>
<dbReference type="GO" id="GO:0016747">
    <property type="term" value="F:acyltransferase activity, transferring groups other than amino-acyl groups"/>
    <property type="evidence" value="ECO:0007669"/>
    <property type="project" value="InterPro"/>
</dbReference>
<organism evidence="2 3">
    <name type="scientific">Dulcicalothrix desertica PCC 7102</name>
    <dbReference type="NCBI Taxonomy" id="232991"/>
    <lineage>
        <taxon>Bacteria</taxon>
        <taxon>Bacillati</taxon>
        <taxon>Cyanobacteriota</taxon>
        <taxon>Cyanophyceae</taxon>
        <taxon>Nostocales</taxon>
        <taxon>Calotrichaceae</taxon>
        <taxon>Dulcicalothrix</taxon>
    </lineage>
</organism>
<dbReference type="Pfam" id="PF13523">
    <property type="entry name" value="Acetyltransf_8"/>
    <property type="match status" value="1"/>
</dbReference>
<dbReference type="AlphaFoldDB" id="A0A3S1C9E6"/>
<dbReference type="EMBL" id="RSCL01000026">
    <property type="protein sequence ID" value="RUS99337.1"/>
    <property type="molecule type" value="Genomic_DNA"/>
</dbReference>
<comment type="caution">
    <text evidence="2">The sequence shown here is derived from an EMBL/GenBank/DDBJ whole genome shotgun (WGS) entry which is preliminary data.</text>
</comment>
<dbReference type="PANTHER" id="PTHR43415:SF3">
    <property type="entry name" value="GNAT-FAMILY ACETYLTRANSFERASE"/>
    <property type="match status" value="1"/>
</dbReference>
<reference evidence="2" key="1">
    <citation type="submission" date="2018-12" db="EMBL/GenBank/DDBJ databases">
        <authorList>
            <person name="Will S."/>
            <person name="Neumann-Schaal M."/>
            <person name="Henke P."/>
        </authorList>
    </citation>
    <scope>NUCLEOTIDE SEQUENCE</scope>
    <source>
        <strain evidence="2">PCC 7102</strain>
    </source>
</reference>
<dbReference type="RefSeq" id="WP_127085850.1">
    <property type="nucleotide sequence ID" value="NZ_RSCL01000026.1"/>
</dbReference>
<sequence>MLLKTDEISIRLMQDNMHDYELMAKWLTDEKVLEFFEGRDNPFPLERVIETYQPTVCGEDAEVACFIYYQNQPIGYLQYCALDELTQADRETYNLEDTSGVYAIDLFIGETEYWNQGIGSRVISKLVDYLFNELNVRRVVVDPETWNTRAIHCYEKCGFVKVKLLPKHELHEGEYRDCWLMAINRNK</sequence>
<protein>
    <submittedName>
        <fullName evidence="2">N-acetyltransferase</fullName>
    </submittedName>
</protein>
<reference evidence="2" key="2">
    <citation type="journal article" date="2019" name="Genome Biol. Evol.">
        <title>Day and night: Metabolic profiles and evolutionary relationships of six axenic non-marine cyanobacteria.</title>
        <authorList>
            <person name="Will S.E."/>
            <person name="Henke P."/>
            <person name="Boedeker C."/>
            <person name="Huang S."/>
            <person name="Brinkmann H."/>
            <person name="Rohde M."/>
            <person name="Jarek M."/>
            <person name="Friedl T."/>
            <person name="Seufert S."/>
            <person name="Schumacher M."/>
            <person name="Overmann J."/>
            <person name="Neumann-Schaal M."/>
            <person name="Petersen J."/>
        </authorList>
    </citation>
    <scope>NUCLEOTIDE SEQUENCE [LARGE SCALE GENOMIC DNA]</scope>
    <source>
        <strain evidence="2">PCC 7102</strain>
    </source>
</reference>
<dbReference type="InterPro" id="IPR016181">
    <property type="entry name" value="Acyl_CoA_acyltransferase"/>
</dbReference>
<dbReference type="PANTHER" id="PTHR43415">
    <property type="entry name" value="SPERMIDINE N(1)-ACETYLTRANSFERASE"/>
    <property type="match status" value="1"/>
</dbReference>
<feature type="domain" description="N-acetyltransferase" evidence="1">
    <location>
        <begin position="8"/>
        <end position="186"/>
    </location>
</feature>
<proteinExistence type="predicted"/>
<dbReference type="PROSITE" id="PS51186">
    <property type="entry name" value="GNAT"/>
    <property type="match status" value="1"/>
</dbReference>
<keyword evidence="2" id="KW-0808">Transferase</keyword>
<evidence type="ECO:0000313" key="3">
    <source>
        <dbReference type="Proteomes" id="UP000271624"/>
    </source>
</evidence>
<dbReference type="InterPro" id="IPR000182">
    <property type="entry name" value="GNAT_dom"/>
</dbReference>
<keyword evidence="3" id="KW-1185">Reference proteome</keyword>
<dbReference type="Gene3D" id="3.40.630.30">
    <property type="match status" value="1"/>
</dbReference>